<reference evidence="2" key="1">
    <citation type="submission" date="2020-12" db="EMBL/GenBank/DDBJ databases">
        <title>Taurinivorans muris gen. nov., sp. nov., fundamental and realized metabolic niche of a ubiquitous sulfidogenic bacterium in the murine intestine.</title>
        <authorList>
            <person name="Ye H."/>
            <person name="Hanson B.T."/>
            <person name="Loy A."/>
        </authorList>
    </citation>
    <scope>NUCLEOTIDE SEQUENCE</scope>
    <source>
        <strain evidence="2">LT0009</strain>
    </source>
</reference>
<accession>A0ABY5Y006</accession>
<keyword evidence="3" id="KW-1185">Reference proteome</keyword>
<sequence>MPQYVWQHENWTAFSYDAEVVLPVLSRFRKKQGYFLRQIHELGFTDELNTYAKILEEEAVQTSAIEGIVLDREGVRSSIANHLGIEQAGLRDATRETHGLVTVLLEAVHNYSQPLDKLCLFRWHSLLFPSGMSDFRTIEAGTWRKTKMQVVSGAFGRQKVHFEAPLPENVEEEMQGFFAWWKNTQDTMDGIIRTAFAHLYFVTVHPFEDGNGRLARVLSDIALAQDEDMAKRFYSVSAQIMRERNAYYDILEKTQKGDGDCTEWLVWFIGCLERSITSACLIIENILAKAEFWKKHRDTDLNERQRKVINRLLDAGKDGFEGGLTTQKYCGMTKCSRATAFRDIEDLLAKNILSPLSKGGRSTAYTVVG</sequence>
<evidence type="ECO:0000313" key="2">
    <source>
        <dbReference type="EMBL" id="UWX05490.1"/>
    </source>
</evidence>
<dbReference type="RefSeq" id="WP_334315073.1">
    <property type="nucleotide sequence ID" value="NZ_CP065938.1"/>
</dbReference>
<dbReference type="SUPFAM" id="SSF140931">
    <property type="entry name" value="Fic-like"/>
    <property type="match status" value="1"/>
</dbReference>
<protein>
    <submittedName>
        <fullName evidence="2">Fic family protein</fullName>
    </submittedName>
</protein>
<gene>
    <name evidence="2" type="ORF">JBF11_08585</name>
</gene>
<dbReference type="EMBL" id="CP065938">
    <property type="protein sequence ID" value="UWX05490.1"/>
    <property type="molecule type" value="Genomic_DNA"/>
</dbReference>
<dbReference type="Proteomes" id="UP001058120">
    <property type="component" value="Chromosome"/>
</dbReference>
<dbReference type="InterPro" id="IPR036597">
    <property type="entry name" value="Fido-like_dom_sf"/>
</dbReference>
<dbReference type="Pfam" id="PF02661">
    <property type="entry name" value="Fic"/>
    <property type="match status" value="1"/>
</dbReference>
<proteinExistence type="predicted"/>
<dbReference type="Gene3D" id="1.10.3290.10">
    <property type="entry name" value="Fido-like domain"/>
    <property type="match status" value="1"/>
</dbReference>
<dbReference type="PANTHER" id="PTHR13504">
    <property type="entry name" value="FIDO DOMAIN-CONTAINING PROTEIN DDB_G0283145"/>
    <property type="match status" value="1"/>
</dbReference>
<dbReference type="PANTHER" id="PTHR13504:SF33">
    <property type="entry name" value="FIC FAMILY PROTEIN"/>
    <property type="match status" value="1"/>
</dbReference>
<dbReference type="InterPro" id="IPR025230">
    <property type="entry name" value="DUF4172"/>
</dbReference>
<name>A0ABY5Y006_9BACT</name>
<dbReference type="PROSITE" id="PS51459">
    <property type="entry name" value="FIDO"/>
    <property type="match status" value="1"/>
</dbReference>
<dbReference type="InterPro" id="IPR003812">
    <property type="entry name" value="Fido"/>
</dbReference>
<evidence type="ECO:0000313" key="3">
    <source>
        <dbReference type="Proteomes" id="UP001058120"/>
    </source>
</evidence>
<evidence type="ECO:0000259" key="1">
    <source>
        <dbReference type="PROSITE" id="PS51459"/>
    </source>
</evidence>
<organism evidence="2 3">
    <name type="scientific">Taurinivorans muris</name>
    <dbReference type="NCBI Taxonomy" id="2787751"/>
    <lineage>
        <taxon>Bacteria</taxon>
        <taxon>Pseudomonadati</taxon>
        <taxon>Thermodesulfobacteriota</taxon>
        <taxon>Desulfovibrionia</taxon>
        <taxon>Desulfovibrionales</taxon>
        <taxon>Desulfovibrionaceae</taxon>
        <taxon>Taurinivorans</taxon>
    </lineage>
</organism>
<dbReference type="Pfam" id="PF13776">
    <property type="entry name" value="DUF4172"/>
    <property type="match status" value="1"/>
</dbReference>
<feature type="domain" description="Fido" evidence="1">
    <location>
        <begin position="115"/>
        <end position="270"/>
    </location>
</feature>
<dbReference type="InterPro" id="IPR040198">
    <property type="entry name" value="Fido_containing"/>
</dbReference>